<comment type="caution">
    <text evidence="6">The sequence shown here is derived from an EMBL/GenBank/DDBJ whole genome shotgun (WGS) entry which is preliminary data.</text>
</comment>
<feature type="transmembrane region" description="Helical" evidence="5">
    <location>
        <begin position="173"/>
        <end position="199"/>
    </location>
</feature>
<name>A0A9Q1CFQ1_HOLLE</name>
<evidence type="ECO:0000256" key="5">
    <source>
        <dbReference type="SAM" id="Phobius"/>
    </source>
</evidence>
<evidence type="ECO:0000313" key="6">
    <source>
        <dbReference type="EMBL" id="KAJ8044492.1"/>
    </source>
</evidence>
<proteinExistence type="predicted"/>
<feature type="transmembrane region" description="Helical" evidence="5">
    <location>
        <begin position="127"/>
        <end position="153"/>
    </location>
</feature>
<dbReference type="EMBL" id="JAIZAY010000003">
    <property type="protein sequence ID" value="KAJ8044492.1"/>
    <property type="molecule type" value="Genomic_DNA"/>
</dbReference>
<evidence type="ECO:0000313" key="7">
    <source>
        <dbReference type="Proteomes" id="UP001152320"/>
    </source>
</evidence>
<keyword evidence="2 5" id="KW-0812">Transmembrane</keyword>
<evidence type="ECO:0000256" key="1">
    <source>
        <dbReference type="ARBA" id="ARBA00004141"/>
    </source>
</evidence>
<evidence type="ECO:0000256" key="4">
    <source>
        <dbReference type="ARBA" id="ARBA00023136"/>
    </source>
</evidence>
<dbReference type="Proteomes" id="UP001152320">
    <property type="component" value="Chromosome 3"/>
</dbReference>
<reference evidence="6" key="1">
    <citation type="submission" date="2021-10" db="EMBL/GenBank/DDBJ databases">
        <title>Tropical sea cucumber genome reveals ecological adaptation and Cuvierian tubules defense mechanism.</title>
        <authorList>
            <person name="Chen T."/>
        </authorList>
    </citation>
    <scope>NUCLEOTIDE SEQUENCE</scope>
    <source>
        <strain evidence="6">Nanhai2018</strain>
        <tissue evidence="6">Muscle</tissue>
    </source>
</reference>
<dbReference type="GO" id="GO:0016020">
    <property type="term" value="C:membrane"/>
    <property type="evidence" value="ECO:0007669"/>
    <property type="project" value="UniProtKB-SubCell"/>
</dbReference>
<evidence type="ECO:0000256" key="2">
    <source>
        <dbReference type="ARBA" id="ARBA00022692"/>
    </source>
</evidence>
<keyword evidence="7" id="KW-1185">Reference proteome</keyword>
<accession>A0A9Q1CFQ1</accession>
<protein>
    <recommendedName>
        <fullName evidence="8">Claudin</fullName>
    </recommendedName>
</protein>
<dbReference type="Gene3D" id="1.20.140.150">
    <property type="match status" value="1"/>
</dbReference>
<organism evidence="6 7">
    <name type="scientific">Holothuria leucospilota</name>
    <name type="common">Black long sea cucumber</name>
    <name type="synonym">Mertensiothuria leucospilota</name>
    <dbReference type="NCBI Taxonomy" id="206669"/>
    <lineage>
        <taxon>Eukaryota</taxon>
        <taxon>Metazoa</taxon>
        <taxon>Echinodermata</taxon>
        <taxon>Eleutherozoa</taxon>
        <taxon>Echinozoa</taxon>
        <taxon>Holothuroidea</taxon>
        <taxon>Aspidochirotacea</taxon>
        <taxon>Aspidochirotida</taxon>
        <taxon>Holothuriidae</taxon>
        <taxon>Holothuria</taxon>
    </lineage>
</organism>
<feature type="transmembrane region" description="Helical" evidence="5">
    <location>
        <begin position="21"/>
        <end position="45"/>
    </location>
</feature>
<feature type="transmembrane region" description="Helical" evidence="5">
    <location>
        <begin position="92"/>
        <end position="115"/>
    </location>
</feature>
<dbReference type="InterPro" id="IPR004031">
    <property type="entry name" value="PMP22/EMP/MP20/Claudin"/>
</dbReference>
<keyword evidence="4 5" id="KW-0472">Membrane</keyword>
<dbReference type="Pfam" id="PF00822">
    <property type="entry name" value="PMP22_Claudin"/>
    <property type="match status" value="1"/>
</dbReference>
<sequence>MCTESLSQPDIQDRKQRCFRLFLSLFGFLAVAFLAAGCCTDWWVVYSTKNKDRQSVFLTGHTGLWKTCISPNSTVELCESILTDGITLLPELLPWLITLGVGILSVTVAEILLLLHIRFMTRFLPSVAAAMFFLGGFTCLVGCLFLWILFNSYLPWYTKDRASLPALEGSIDWSFLLALVGSIYSVVYGMFLVLAIICAKRGFSDSLL</sequence>
<keyword evidence="3 5" id="KW-1133">Transmembrane helix</keyword>
<evidence type="ECO:0008006" key="8">
    <source>
        <dbReference type="Google" id="ProtNLM"/>
    </source>
</evidence>
<gene>
    <name evidence="6" type="ORF">HOLleu_07256</name>
</gene>
<comment type="subcellular location">
    <subcellularLocation>
        <location evidence="1">Membrane</location>
        <topology evidence="1">Multi-pass membrane protein</topology>
    </subcellularLocation>
</comment>
<evidence type="ECO:0000256" key="3">
    <source>
        <dbReference type="ARBA" id="ARBA00022989"/>
    </source>
</evidence>
<dbReference type="AlphaFoldDB" id="A0A9Q1CFQ1"/>